<accession>A0ABM5LMW9</accession>
<keyword evidence="2" id="KW-0238">DNA-binding</keyword>
<dbReference type="SUPFAM" id="SSF54909">
    <property type="entry name" value="Dimeric alpha+beta barrel"/>
    <property type="match status" value="1"/>
</dbReference>
<dbReference type="InterPro" id="IPR019888">
    <property type="entry name" value="Tscrpt_reg_AsnC-like"/>
</dbReference>
<dbReference type="PANTHER" id="PTHR43413:SF7">
    <property type="entry name" value="HTH-TYPE TRANSCRIPTIONAL REGULATOR PTR2"/>
    <property type="match status" value="1"/>
</dbReference>
<dbReference type="Gene3D" id="3.30.70.920">
    <property type="match status" value="1"/>
</dbReference>
<keyword evidence="1" id="KW-0805">Transcription regulation</keyword>
<keyword evidence="6" id="KW-1185">Reference proteome</keyword>
<proteinExistence type="predicted"/>
<dbReference type="InterPro" id="IPR036390">
    <property type="entry name" value="WH_DNA-bd_sf"/>
</dbReference>
<dbReference type="Pfam" id="PF01037">
    <property type="entry name" value="AsnC_trans_reg"/>
    <property type="match status" value="1"/>
</dbReference>
<dbReference type="InterPro" id="IPR011008">
    <property type="entry name" value="Dimeric_a/b-barrel"/>
</dbReference>
<evidence type="ECO:0000256" key="3">
    <source>
        <dbReference type="ARBA" id="ARBA00023163"/>
    </source>
</evidence>
<feature type="domain" description="HTH asnC-type" evidence="4">
    <location>
        <begin position="1"/>
        <end position="61"/>
    </location>
</feature>
<dbReference type="SUPFAM" id="SSF46785">
    <property type="entry name" value="Winged helix' DNA-binding domain"/>
    <property type="match status" value="1"/>
</dbReference>
<dbReference type="InterPro" id="IPR019887">
    <property type="entry name" value="Tscrpt_reg_AsnC/Lrp_C"/>
</dbReference>
<dbReference type="PANTHER" id="PTHR43413">
    <property type="entry name" value="TRANSCRIPTIONAL REGULATOR, ASNC FAMILY"/>
    <property type="match status" value="1"/>
</dbReference>
<name>A0ABM5LMW9_THEM3</name>
<evidence type="ECO:0000313" key="6">
    <source>
        <dbReference type="Proteomes" id="UP000002064"/>
    </source>
</evidence>
<dbReference type="InterPro" id="IPR050684">
    <property type="entry name" value="HTH-Siroheme_Decarb"/>
</dbReference>
<gene>
    <name evidence="5" type="ordered locus">Tmath_0289</name>
</gene>
<dbReference type="SMART" id="SM00344">
    <property type="entry name" value="HTH_ASNC"/>
    <property type="match status" value="1"/>
</dbReference>
<dbReference type="RefSeq" id="WP_013149706.1">
    <property type="nucleotide sequence ID" value="NC_014209.1"/>
</dbReference>
<dbReference type="InterPro" id="IPR036388">
    <property type="entry name" value="WH-like_DNA-bd_sf"/>
</dbReference>
<evidence type="ECO:0000313" key="5">
    <source>
        <dbReference type="EMBL" id="ADH60067.1"/>
    </source>
</evidence>
<evidence type="ECO:0000256" key="2">
    <source>
        <dbReference type="ARBA" id="ARBA00023125"/>
    </source>
</evidence>
<dbReference type="EMBL" id="CP002032">
    <property type="protein sequence ID" value="ADH60067.1"/>
    <property type="molecule type" value="Genomic_DNA"/>
</dbReference>
<keyword evidence="3" id="KW-0804">Transcription</keyword>
<evidence type="ECO:0000256" key="1">
    <source>
        <dbReference type="ARBA" id="ARBA00023015"/>
    </source>
</evidence>
<protein>
    <submittedName>
        <fullName evidence="5">Transcriptional regulator, AsnC family</fullName>
    </submittedName>
</protein>
<organism evidence="5 6">
    <name type="scientific">Thermoanaerobacter mathranii subsp. mathranii (strain DSM 11426 / CCUG 53645 / CIP 108742 / A3)</name>
    <dbReference type="NCBI Taxonomy" id="583358"/>
    <lineage>
        <taxon>Bacteria</taxon>
        <taxon>Bacillati</taxon>
        <taxon>Bacillota</taxon>
        <taxon>Clostridia</taxon>
        <taxon>Thermoanaerobacterales</taxon>
        <taxon>Thermoanaerobacteraceae</taxon>
        <taxon>Thermoanaerobacter</taxon>
    </lineage>
</organism>
<dbReference type="Proteomes" id="UP000002064">
    <property type="component" value="Chromosome"/>
</dbReference>
<dbReference type="InterPro" id="IPR000485">
    <property type="entry name" value="AsnC-type_HTH_dom"/>
</dbReference>
<evidence type="ECO:0000259" key="4">
    <source>
        <dbReference type="PROSITE" id="PS50956"/>
    </source>
</evidence>
<sequence length="162" mass="18174">MDKSMEILDLLCENSRLTEKQMAAITGLSEEEVKNTIKSLEDKKVLLKYTALVDWEKAGREVVTALIDVKVAPQQGLGFNAIAERICQYEEVKSVSLISGTYDLSVEVEGKTMKEIALFVAERLAPIDGVLSTTTHFILKRYKKDGVFYEEGQDDKRLVITP</sequence>
<reference evidence="5 6" key="1">
    <citation type="submission" date="2010-05" db="EMBL/GenBank/DDBJ databases">
        <title>Complete sequence of Thermoanaerobacter mathranii subsp. mathranii mathranii str. A3.</title>
        <authorList>
            <consortium name="US DOE Joint Genome Institute"/>
            <person name="Lucas S."/>
            <person name="Copeland A."/>
            <person name="Lapidus A."/>
            <person name="Cheng J.-F."/>
            <person name="Bruce D."/>
            <person name="Goodwin L."/>
            <person name="Pitluck S."/>
            <person name="Held B."/>
            <person name="Detter J.C."/>
            <person name="Han C."/>
            <person name="Tapia R."/>
            <person name="Land M."/>
            <person name="Hauser L."/>
            <person name="Kyrpides N."/>
            <person name="Mikhailova N."/>
            <person name="Zhou J."/>
            <person name="Hemme C."/>
            <person name="Woyke T."/>
        </authorList>
    </citation>
    <scope>NUCLEOTIDE SEQUENCE [LARGE SCALE GENOMIC DNA]</scope>
    <source>
        <strain evidence="5 6">A3</strain>
    </source>
</reference>
<dbReference type="Pfam" id="PF13412">
    <property type="entry name" value="HTH_24"/>
    <property type="match status" value="1"/>
</dbReference>
<dbReference type="PROSITE" id="PS50956">
    <property type="entry name" value="HTH_ASNC_2"/>
    <property type="match status" value="1"/>
</dbReference>
<dbReference type="Gene3D" id="1.10.10.10">
    <property type="entry name" value="Winged helix-like DNA-binding domain superfamily/Winged helix DNA-binding domain"/>
    <property type="match status" value="1"/>
</dbReference>